<accession>A0A9D4LIC8</accession>
<evidence type="ECO:0000313" key="1">
    <source>
        <dbReference type="EMBL" id="KAH3857907.1"/>
    </source>
</evidence>
<dbReference type="EMBL" id="JAIWYP010000003">
    <property type="protein sequence ID" value="KAH3857907.1"/>
    <property type="molecule type" value="Genomic_DNA"/>
</dbReference>
<dbReference type="Proteomes" id="UP000828390">
    <property type="component" value="Unassembled WGS sequence"/>
</dbReference>
<comment type="caution">
    <text evidence="1">The sequence shown here is derived from an EMBL/GenBank/DDBJ whole genome shotgun (WGS) entry which is preliminary data.</text>
</comment>
<dbReference type="AlphaFoldDB" id="A0A9D4LIC8"/>
<proteinExistence type="predicted"/>
<keyword evidence="2" id="KW-1185">Reference proteome</keyword>
<organism evidence="1 2">
    <name type="scientific">Dreissena polymorpha</name>
    <name type="common">Zebra mussel</name>
    <name type="synonym">Mytilus polymorpha</name>
    <dbReference type="NCBI Taxonomy" id="45954"/>
    <lineage>
        <taxon>Eukaryota</taxon>
        <taxon>Metazoa</taxon>
        <taxon>Spiralia</taxon>
        <taxon>Lophotrochozoa</taxon>
        <taxon>Mollusca</taxon>
        <taxon>Bivalvia</taxon>
        <taxon>Autobranchia</taxon>
        <taxon>Heteroconchia</taxon>
        <taxon>Euheterodonta</taxon>
        <taxon>Imparidentia</taxon>
        <taxon>Neoheterodontei</taxon>
        <taxon>Myida</taxon>
        <taxon>Dreissenoidea</taxon>
        <taxon>Dreissenidae</taxon>
        <taxon>Dreissena</taxon>
    </lineage>
</organism>
<gene>
    <name evidence="1" type="ORF">DPMN_100525</name>
</gene>
<name>A0A9D4LIC8_DREPO</name>
<protein>
    <submittedName>
        <fullName evidence="1">Uncharacterized protein</fullName>
    </submittedName>
</protein>
<reference evidence="1" key="2">
    <citation type="submission" date="2020-11" db="EMBL/GenBank/DDBJ databases">
        <authorList>
            <person name="McCartney M.A."/>
            <person name="Auch B."/>
            <person name="Kono T."/>
            <person name="Mallez S."/>
            <person name="Becker A."/>
            <person name="Gohl D.M."/>
            <person name="Silverstein K.A.T."/>
            <person name="Koren S."/>
            <person name="Bechman K.B."/>
            <person name="Herman A."/>
            <person name="Abrahante J.E."/>
            <person name="Garbe J."/>
        </authorList>
    </citation>
    <scope>NUCLEOTIDE SEQUENCE</scope>
    <source>
        <strain evidence="1">Duluth1</strain>
        <tissue evidence="1">Whole animal</tissue>
    </source>
</reference>
<reference evidence="1" key="1">
    <citation type="journal article" date="2019" name="bioRxiv">
        <title>The Genome of the Zebra Mussel, Dreissena polymorpha: A Resource for Invasive Species Research.</title>
        <authorList>
            <person name="McCartney M.A."/>
            <person name="Auch B."/>
            <person name="Kono T."/>
            <person name="Mallez S."/>
            <person name="Zhang Y."/>
            <person name="Obille A."/>
            <person name="Becker A."/>
            <person name="Abrahante J.E."/>
            <person name="Garbe J."/>
            <person name="Badalamenti J.P."/>
            <person name="Herman A."/>
            <person name="Mangelson H."/>
            <person name="Liachko I."/>
            <person name="Sullivan S."/>
            <person name="Sone E.D."/>
            <person name="Koren S."/>
            <person name="Silverstein K.A.T."/>
            <person name="Beckman K.B."/>
            <person name="Gohl D.M."/>
        </authorList>
    </citation>
    <scope>NUCLEOTIDE SEQUENCE</scope>
    <source>
        <strain evidence="1">Duluth1</strain>
        <tissue evidence="1">Whole animal</tissue>
    </source>
</reference>
<evidence type="ECO:0000313" key="2">
    <source>
        <dbReference type="Proteomes" id="UP000828390"/>
    </source>
</evidence>
<sequence>MKINGTDRQTDRRTDFIASLQATEERKIILNAKRKLKDAKNFGKVFIYKDQTNEERSMSRNLKTIVNVLQENVESGDSQYQTIVILLQEEAETIEALAIPLQHSTDTKTD</sequence>